<keyword evidence="9" id="KW-1133">Transmembrane helix</keyword>
<evidence type="ECO:0000256" key="9">
    <source>
        <dbReference type="SAM" id="Phobius"/>
    </source>
</evidence>
<feature type="transmembrane region" description="Helical" evidence="9">
    <location>
        <begin position="242"/>
        <end position="267"/>
    </location>
</feature>
<protein>
    <recommendedName>
        <fullName evidence="1">non-specific serine/threonine protein kinase</fullName>
        <ecNumber evidence="1">2.7.11.1</ecNumber>
    </recommendedName>
</protein>
<dbReference type="GO" id="GO:0005524">
    <property type="term" value="F:ATP binding"/>
    <property type="evidence" value="ECO:0007669"/>
    <property type="project" value="UniProtKB-KW"/>
</dbReference>
<comment type="catalytic activity">
    <reaction evidence="8">
        <text>L-seryl-[protein] + ATP = O-phospho-L-seryl-[protein] + ADP + H(+)</text>
        <dbReference type="Rhea" id="RHEA:17989"/>
        <dbReference type="Rhea" id="RHEA-COMP:9863"/>
        <dbReference type="Rhea" id="RHEA-COMP:11604"/>
        <dbReference type="ChEBI" id="CHEBI:15378"/>
        <dbReference type="ChEBI" id="CHEBI:29999"/>
        <dbReference type="ChEBI" id="CHEBI:30616"/>
        <dbReference type="ChEBI" id="CHEBI:83421"/>
        <dbReference type="ChEBI" id="CHEBI:456216"/>
        <dbReference type="EC" id="2.7.11.1"/>
    </reaction>
</comment>
<dbReference type="PANTHER" id="PTHR24363">
    <property type="entry name" value="SERINE/THREONINE PROTEIN KINASE"/>
    <property type="match status" value="1"/>
</dbReference>
<keyword evidence="4" id="KW-0547">Nucleotide-binding</keyword>
<evidence type="ECO:0000313" key="11">
    <source>
        <dbReference type="EMBL" id="MBN8659161.1"/>
    </source>
</evidence>
<feature type="transmembrane region" description="Helical" evidence="9">
    <location>
        <begin position="21"/>
        <end position="38"/>
    </location>
</feature>
<dbReference type="CDD" id="cd14014">
    <property type="entry name" value="STKc_PknB_like"/>
    <property type="match status" value="1"/>
</dbReference>
<dbReference type="Pfam" id="PF00069">
    <property type="entry name" value="Pkinase"/>
    <property type="match status" value="1"/>
</dbReference>
<evidence type="ECO:0000259" key="10">
    <source>
        <dbReference type="PROSITE" id="PS50011"/>
    </source>
</evidence>
<dbReference type="PROSITE" id="PS50011">
    <property type="entry name" value="PROTEIN_KINASE_DOM"/>
    <property type="match status" value="1"/>
</dbReference>
<dbReference type="Gene3D" id="1.10.510.10">
    <property type="entry name" value="Transferase(Phosphotransferase) domain 1"/>
    <property type="match status" value="1"/>
</dbReference>
<keyword evidence="2 11" id="KW-0723">Serine/threonine-protein kinase</keyword>
<evidence type="ECO:0000313" key="12">
    <source>
        <dbReference type="Proteomes" id="UP000664277"/>
    </source>
</evidence>
<dbReference type="InterPro" id="IPR000719">
    <property type="entry name" value="Prot_kinase_dom"/>
</dbReference>
<dbReference type="SUPFAM" id="SSF56112">
    <property type="entry name" value="Protein kinase-like (PK-like)"/>
    <property type="match status" value="1"/>
</dbReference>
<feature type="transmembrane region" description="Helical" evidence="9">
    <location>
        <begin position="50"/>
        <end position="69"/>
    </location>
</feature>
<dbReference type="InterPro" id="IPR011009">
    <property type="entry name" value="Kinase-like_dom_sf"/>
</dbReference>
<evidence type="ECO:0000256" key="2">
    <source>
        <dbReference type="ARBA" id="ARBA00022527"/>
    </source>
</evidence>
<dbReference type="AlphaFoldDB" id="A0A8J7P6Y4"/>
<sequence>MKPGYKKIDLNSRDDRKRAKILFYTHPIWLVGLPFVVFTSTSQSDRLIPYTNNIVLDLVLLLVSSLCLAKAYSLKRLTFTYNAKKRPASIIFQSNGDLAIRRSTSDSGTLVDSNKLDSSQVSDLLDFIEAHPQVANAVTKQNLLNLRNRKRAEERSARAQELEIRFSDGSNLQRLLEVLRDHEASIAASFKVFSYPLVLFILPYLCKSACRWYMVSFCGLSPNATYHDAFDGHSGIFDILSIFLGLPLFVIGALSGAVSFPFALAITVSSGNIYGQLAIAAVSLAVFAYLLTELLKPNKITFSDKGICLCTRLGGLEFNKKSLNWQEVSNVTLKKESIDPHKWKICFWKKDKSFLEANLSGFTQPDIGLSFLRYLEKHIAEIPRDAEIESAIKGTAATSFTELWLSSLATPPKRDKLTPLEKGHYLKEGLYQIENIYAAGGQGLTYTAAAREDLQTVIIKESVLPLYVDEKIRRKALESFEAEAKLLQTLRHPNIVKLLDYFIEDHRSYLVLERINGRDLRDRVEASLELTGESGFDAETILSYARQMLDVLDYLHSLSPPVVHRDFTPDNLVLDQSNQLYLIDFEVARLHKAESNASATMVGKHSYIPPEQIRGNPSPASDLYALGATLYFLYMGKDPEPLSRLSLQAKETSSSFEKLNNLIGLLTQLDENKRPSIAQIKALVYNEKEERKEIEEPLTIKIKEKELESVQEAAEA</sequence>
<evidence type="ECO:0000256" key="8">
    <source>
        <dbReference type="ARBA" id="ARBA00048679"/>
    </source>
</evidence>
<evidence type="ECO:0000256" key="5">
    <source>
        <dbReference type="ARBA" id="ARBA00022777"/>
    </source>
</evidence>
<dbReference type="PROSITE" id="PS00109">
    <property type="entry name" value="PROTEIN_KINASE_TYR"/>
    <property type="match status" value="1"/>
</dbReference>
<accession>A0A8J7P6Y4</accession>
<comment type="catalytic activity">
    <reaction evidence="7">
        <text>L-threonyl-[protein] + ATP = O-phospho-L-threonyl-[protein] + ADP + H(+)</text>
        <dbReference type="Rhea" id="RHEA:46608"/>
        <dbReference type="Rhea" id="RHEA-COMP:11060"/>
        <dbReference type="Rhea" id="RHEA-COMP:11605"/>
        <dbReference type="ChEBI" id="CHEBI:15378"/>
        <dbReference type="ChEBI" id="CHEBI:30013"/>
        <dbReference type="ChEBI" id="CHEBI:30616"/>
        <dbReference type="ChEBI" id="CHEBI:61977"/>
        <dbReference type="ChEBI" id="CHEBI:456216"/>
        <dbReference type="EC" id="2.7.11.1"/>
    </reaction>
</comment>
<dbReference type="EMBL" id="JAFLCK010000002">
    <property type="protein sequence ID" value="MBN8659161.1"/>
    <property type="molecule type" value="Genomic_DNA"/>
</dbReference>
<name>A0A8J7P6Y4_9BACT</name>
<feature type="domain" description="Protein kinase" evidence="10">
    <location>
        <begin position="431"/>
        <end position="686"/>
    </location>
</feature>
<proteinExistence type="predicted"/>
<reference evidence="11" key="1">
    <citation type="submission" date="2021-02" db="EMBL/GenBank/DDBJ databases">
        <title>Genome-Resolved Metagenomics of a Microbial Community Performing Photosynthetic Biological Nutrient Removal.</title>
        <authorList>
            <person name="Mcdaniel E.A."/>
        </authorList>
    </citation>
    <scope>NUCLEOTIDE SEQUENCE</scope>
    <source>
        <strain evidence="11">UWPOB_OBS1</strain>
    </source>
</reference>
<dbReference type="EC" id="2.7.11.1" evidence="1"/>
<dbReference type="PANTHER" id="PTHR24363:SF0">
    <property type="entry name" value="SERINE_THREONINE KINASE LIKE DOMAIN CONTAINING 1"/>
    <property type="match status" value="1"/>
</dbReference>
<dbReference type="GO" id="GO:0004674">
    <property type="term" value="F:protein serine/threonine kinase activity"/>
    <property type="evidence" value="ECO:0007669"/>
    <property type="project" value="UniProtKB-KW"/>
</dbReference>
<keyword evidence="9" id="KW-0812">Transmembrane</keyword>
<dbReference type="Proteomes" id="UP000664277">
    <property type="component" value="Unassembled WGS sequence"/>
</dbReference>
<gene>
    <name evidence="11" type="ORF">J0M35_02280</name>
</gene>
<organism evidence="11 12">
    <name type="scientific">Candidatus Obscuribacter phosphatis</name>
    <dbReference type="NCBI Taxonomy" id="1906157"/>
    <lineage>
        <taxon>Bacteria</taxon>
        <taxon>Bacillati</taxon>
        <taxon>Candidatus Melainabacteria</taxon>
        <taxon>Candidatus Obscuribacterales</taxon>
        <taxon>Candidatus Obscuribacteraceae</taxon>
        <taxon>Candidatus Obscuribacter</taxon>
    </lineage>
</organism>
<keyword evidence="6" id="KW-0067">ATP-binding</keyword>
<comment type="caution">
    <text evidence="11">The sequence shown here is derived from an EMBL/GenBank/DDBJ whole genome shotgun (WGS) entry which is preliminary data.</text>
</comment>
<dbReference type="InterPro" id="IPR008266">
    <property type="entry name" value="Tyr_kinase_AS"/>
</dbReference>
<evidence type="ECO:0000256" key="7">
    <source>
        <dbReference type="ARBA" id="ARBA00047899"/>
    </source>
</evidence>
<evidence type="ECO:0000256" key="1">
    <source>
        <dbReference type="ARBA" id="ARBA00012513"/>
    </source>
</evidence>
<evidence type="ECO:0000256" key="3">
    <source>
        <dbReference type="ARBA" id="ARBA00022679"/>
    </source>
</evidence>
<feature type="transmembrane region" description="Helical" evidence="9">
    <location>
        <begin position="273"/>
        <end position="291"/>
    </location>
</feature>
<keyword evidence="3" id="KW-0808">Transferase</keyword>
<evidence type="ECO:0000256" key="4">
    <source>
        <dbReference type="ARBA" id="ARBA00022741"/>
    </source>
</evidence>
<keyword evidence="9" id="KW-0472">Membrane</keyword>
<evidence type="ECO:0000256" key="6">
    <source>
        <dbReference type="ARBA" id="ARBA00022840"/>
    </source>
</evidence>
<keyword evidence="5 11" id="KW-0418">Kinase</keyword>